<comment type="caution">
    <text evidence="2">The sequence shown here is derived from an EMBL/GenBank/DDBJ whole genome shotgun (WGS) entry which is preliminary data.</text>
</comment>
<organism evidence="2 3">
    <name type="scientific">Gigaspora margarita</name>
    <dbReference type="NCBI Taxonomy" id="4874"/>
    <lineage>
        <taxon>Eukaryota</taxon>
        <taxon>Fungi</taxon>
        <taxon>Fungi incertae sedis</taxon>
        <taxon>Mucoromycota</taxon>
        <taxon>Glomeromycotina</taxon>
        <taxon>Glomeromycetes</taxon>
        <taxon>Diversisporales</taxon>
        <taxon>Gigasporaceae</taxon>
        <taxon>Gigaspora</taxon>
    </lineage>
</organism>
<evidence type="ECO:0000313" key="3">
    <source>
        <dbReference type="Proteomes" id="UP000789901"/>
    </source>
</evidence>
<dbReference type="EMBL" id="CAJVQB010023264">
    <property type="protein sequence ID" value="CAG8801451.1"/>
    <property type="molecule type" value="Genomic_DNA"/>
</dbReference>
<dbReference type="Proteomes" id="UP000789901">
    <property type="component" value="Unassembled WGS sequence"/>
</dbReference>
<protein>
    <submittedName>
        <fullName evidence="2">33061_t:CDS:1</fullName>
    </submittedName>
</protein>
<evidence type="ECO:0000256" key="1">
    <source>
        <dbReference type="SAM" id="MobiDB-lite"/>
    </source>
</evidence>
<evidence type="ECO:0000313" key="2">
    <source>
        <dbReference type="EMBL" id="CAG8801451.1"/>
    </source>
</evidence>
<feature type="compositionally biased region" description="Acidic residues" evidence="1">
    <location>
        <begin position="76"/>
        <end position="88"/>
    </location>
</feature>
<feature type="region of interest" description="Disordered" evidence="1">
    <location>
        <begin position="35"/>
        <end position="59"/>
    </location>
</feature>
<sequence length="102" mass="11971">WCYCTICGESGKIVSFQTEKLYQQEQFGRIKHSIDNTSNIEQRNKQESEHKAEQEIDNEEIEQIKKFRLALNYSSSEEDSETEQENNFEDLSSIRDTGLLDD</sequence>
<feature type="compositionally biased region" description="Basic and acidic residues" evidence="1">
    <location>
        <begin position="42"/>
        <end position="54"/>
    </location>
</feature>
<feature type="non-terminal residue" evidence="2">
    <location>
        <position position="1"/>
    </location>
</feature>
<gene>
    <name evidence="2" type="ORF">GMARGA_LOCUS23196</name>
</gene>
<feature type="region of interest" description="Disordered" evidence="1">
    <location>
        <begin position="75"/>
        <end position="102"/>
    </location>
</feature>
<reference evidence="2 3" key="1">
    <citation type="submission" date="2021-06" db="EMBL/GenBank/DDBJ databases">
        <authorList>
            <person name="Kallberg Y."/>
            <person name="Tangrot J."/>
            <person name="Rosling A."/>
        </authorList>
    </citation>
    <scope>NUCLEOTIDE SEQUENCE [LARGE SCALE GENOMIC DNA]</scope>
    <source>
        <strain evidence="2 3">120-4 pot B 10/14</strain>
    </source>
</reference>
<name>A0ABN7VVH7_GIGMA</name>
<keyword evidence="3" id="KW-1185">Reference proteome</keyword>
<proteinExistence type="predicted"/>
<accession>A0ABN7VVH7</accession>